<dbReference type="InterPro" id="IPR018060">
    <property type="entry name" value="HTH_AraC"/>
</dbReference>
<reference evidence="5 6" key="1">
    <citation type="submission" date="2018-03" db="EMBL/GenBank/DDBJ databases">
        <title>Genomic Encyclopedia of Type Strains, Phase III (KMG-III): the genomes of soil and plant-associated and newly described type strains.</title>
        <authorList>
            <person name="Whitman W."/>
        </authorList>
    </citation>
    <scope>NUCLEOTIDE SEQUENCE [LARGE SCALE GENOMIC DNA]</scope>
    <source>
        <strain evidence="5 6">CGMCC 4.7125</strain>
    </source>
</reference>
<evidence type="ECO:0000313" key="6">
    <source>
        <dbReference type="Proteomes" id="UP000238362"/>
    </source>
</evidence>
<dbReference type="GO" id="GO:0043565">
    <property type="term" value="F:sequence-specific DNA binding"/>
    <property type="evidence" value="ECO:0007669"/>
    <property type="project" value="InterPro"/>
</dbReference>
<keyword evidence="3" id="KW-0804">Transcription</keyword>
<sequence length="267" mass="28633">MLAQIHSVSAVASGCLQVVPGTVAEPLRPYVAGYSGFRATPEGALLRRILPFNVATLIVDWTGAPPLVTGPRATGLRYQGPGWRDGISVGVTPAGVRALLGVRQNELADRIVPLDDVLGPWAGRLARRLAEVPDWAGRFAVLDRWFAARLASAGEADPEPVITRAWWRLQTGPAPVTIGALAAEFGVSRRYLQLGFRRQVGLTPKTVARIARFQRAAVAMAGPRATAAGPGHGFADQSHFCRETRALAGVTPRELFAFLQDAHPRRA</sequence>
<dbReference type="SMART" id="SM00342">
    <property type="entry name" value="HTH_ARAC"/>
    <property type="match status" value="1"/>
</dbReference>
<protein>
    <submittedName>
        <fullName evidence="5">AraC-like DNA-binding protein</fullName>
    </submittedName>
</protein>
<evidence type="ECO:0000313" key="5">
    <source>
        <dbReference type="EMBL" id="PRX46904.1"/>
    </source>
</evidence>
<dbReference type="PROSITE" id="PS01124">
    <property type="entry name" value="HTH_ARAC_FAMILY_2"/>
    <property type="match status" value="1"/>
</dbReference>
<feature type="domain" description="HTH araC/xylS-type" evidence="4">
    <location>
        <begin position="159"/>
        <end position="258"/>
    </location>
</feature>
<dbReference type="Pfam" id="PF12833">
    <property type="entry name" value="HTH_18"/>
    <property type="match status" value="1"/>
</dbReference>
<accession>A0A2T0LT84</accession>
<dbReference type="InterPro" id="IPR050204">
    <property type="entry name" value="AraC_XylS_family_regulators"/>
</dbReference>
<dbReference type="PANTHER" id="PTHR46796">
    <property type="entry name" value="HTH-TYPE TRANSCRIPTIONAL ACTIVATOR RHAS-RELATED"/>
    <property type="match status" value="1"/>
</dbReference>
<keyword evidence="2 5" id="KW-0238">DNA-binding</keyword>
<keyword evidence="1" id="KW-0805">Transcription regulation</keyword>
<keyword evidence="6" id="KW-1185">Reference proteome</keyword>
<evidence type="ECO:0000259" key="4">
    <source>
        <dbReference type="PROSITE" id="PS01124"/>
    </source>
</evidence>
<name>A0A2T0LT84_9PSEU</name>
<evidence type="ECO:0000256" key="1">
    <source>
        <dbReference type="ARBA" id="ARBA00023015"/>
    </source>
</evidence>
<dbReference type="OrthoDB" id="2559672at2"/>
<comment type="caution">
    <text evidence="5">The sequence shown here is derived from an EMBL/GenBank/DDBJ whole genome shotgun (WGS) entry which is preliminary data.</text>
</comment>
<proteinExistence type="predicted"/>
<dbReference type="AlphaFoldDB" id="A0A2T0LT84"/>
<dbReference type="RefSeq" id="WP_146147504.1">
    <property type="nucleotide sequence ID" value="NZ_PVNH01000006.1"/>
</dbReference>
<dbReference type="Proteomes" id="UP000238362">
    <property type="component" value="Unassembled WGS sequence"/>
</dbReference>
<evidence type="ECO:0000256" key="2">
    <source>
        <dbReference type="ARBA" id="ARBA00023125"/>
    </source>
</evidence>
<evidence type="ECO:0000256" key="3">
    <source>
        <dbReference type="ARBA" id="ARBA00023163"/>
    </source>
</evidence>
<dbReference type="Gene3D" id="1.10.10.60">
    <property type="entry name" value="Homeodomain-like"/>
    <property type="match status" value="1"/>
</dbReference>
<dbReference type="EMBL" id="PVNH01000006">
    <property type="protein sequence ID" value="PRX46904.1"/>
    <property type="molecule type" value="Genomic_DNA"/>
</dbReference>
<dbReference type="GO" id="GO:0003700">
    <property type="term" value="F:DNA-binding transcription factor activity"/>
    <property type="evidence" value="ECO:0007669"/>
    <property type="project" value="InterPro"/>
</dbReference>
<dbReference type="PANTHER" id="PTHR46796:SF15">
    <property type="entry name" value="BLL1074 PROTEIN"/>
    <property type="match status" value="1"/>
</dbReference>
<organism evidence="5 6">
    <name type="scientific">Prauserella shujinwangii</name>
    <dbReference type="NCBI Taxonomy" id="1453103"/>
    <lineage>
        <taxon>Bacteria</taxon>
        <taxon>Bacillati</taxon>
        <taxon>Actinomycetota</taxon>
        <taxon>Actinomycetes</taxon>
        <taxon>Pseudonocardiales</taxon>
        <taxon>Pseudonocardiaceae</taxon>
        <taxon>Prauserella</taxon>
    </lineage>
</organism>
<gene>
    <name evidence="5" type="ORF">B0I33_1061</name>
</gene>